<keyword evidence="21" id="KW-1185">Reference proteome</keyword>
<dbReference type="InterPro" id="IPR001254">
    <property type="entry name" value="Trypsin_dom"/>
</dbReference>
<gene>
    <name evidence="20" type="ORF">ACEWY4_016255</name>
</gene>
<keyword evidence="15" id="KW-0720">Serine protease</keyword>
<feature type="disulfide bond" evidence="14">
    <location>
        <begin position="110"/>
        <end position="119"/>
    </location>
</feature>
<dbReference type="Proteomes" id="UP001591681">
    <property type="component" value="Unassembled WGS sequence"/>
</dbReference>
<dbReference type="InterPro" id="IPR012224">
    <property type="entry name" value="Pept_S1A_FX"/>
</dbReference>
<evidence type="ECO:0000256" key="6">
    <source>
        <dbReference type="ARBA" id="ARBA00022536"/>
    </source>
</evidence>
<dbReference type="Gene3D" id="4.10.740.10">
    <property type="entry name" value="Coagulation Factor IX"/>
    <property type="match status" value="1"/>
</dbReference>
<dbReference type="SMART" id="SM00181">
    <property type="entry name" value="EGF"/>
    <property type="match status" value="2"/>
</dbReference>
<dbReference type="PANTHER" id="PTHR24278">
    <property type="entry name" value="COAGULATION FACTOR"/>
    <property type="match status" value="1"/>
</dbReference>
<dbReference type="InterPro" id="IPR017857">
    <property type="entry name" value="Coagulation_fac-like_Gla_dom"/>
</dbReference>
<evidence type="ECO:0000256" key="15">
    <source>
        <dbReference type="RuleBase" id="RU363034"/>
    </source>
</evidence>
<keyword evidence="9" id="KW-0677">Repeat</keyword>
<feature type="signal peptide" evidence="16">
    <location>
        <begin position="1"/>
        <end position="20"/>
    </location>
</feature>
<evidence type="ECO:0000256" key="11">
    <source>
        <dbReference type="ARBA" id="ARBA00022837"/>
    </source>
</evidence>
<comment type="catalytic activity">
    <reaction evidence="1">
        <text>Selective cleavage of Arg-|-Thr and then Arg-|-Ile bonds in prothrombin to form thrombin.</text>
        <dbReference type="EC" id="3.4.21.6"/>
    </reaction>
</comment>
<evidence type="ECO:0000259" key="19">
    <source>
        <dbReference type="PROSITE" id="PS50998"/>
    </source>
</evidence>
<dbReference type="EC" id="3.4.21.6" evidence="3"/>
<evidence type="ECO:0000256" key="5">
    <source>
        <dbReference type="ARBA" id="ARBA00022525"/>
    </source>
</evidence>
<dbReference type="SMART" id="SM00069">
    <property type="entry name" value="GLA"/>
    <property type="match status" value="1"/>
</dbReference>
<dbReference type="PROSITE" id="PS00134">
    <property type="entry name" value="TRYPSIN_HIS"/>
    <property type="match status" value="1"/>
</dbReference>
<feature type="domain" description="Gla" evidence="19">
    <location>
        <begin position="38"/>
        <end position="84"/>
    </location>
</feature>
<dbReference type="InterPro" id="IPR000152">
    <property type="entry name" value="EGF-type_Asp/Asn_hydroxyl_site"/>
</dbReference>
<dbReference type="PROSITE" id="PS00010">
    <property type="entry name" value="ASX_HYDROXYL"/>
    <property type="match status" value="1"/>
</dbReference>
<evidence type="ECO:0000259" key="18">
    <source>
        <dbReference type="PROSITE" id="PS50240"/>
    </source>
</evidence>
<evidence type="ECO:0000256" key="3">
    <source>
        <dbReference type="ARBA" id="ARBA00012181"/>
    </source>
</evidence>
<evidence type="ECO:0000256" key="4">
    <source>
        <dbReference type="ARBA" id="ARBA00022479"/>
    </source>
</evidence>
<evidence type="ECO:0000256" key="16">
    <source>
        <dbReference type="SAM" id="SignalP"/>
    </source>
</evidence>
<dbReference type="Gene3D" id="2.40.10.10">
    <property type="entry name" value="Trypsin-like serine proteases"/>
    <property type="match status" value="2"/>
</dbReference>
<evidence type="ECO:0000256" key="9">
    <source>
        <dbReference type="ARBA" id="ARBA00022737"/>
    </source>
</evidence>
<dbReference type="GO" id="GO:0005576">
    <property type="term" value="C:extracellular region"/>
    <property type="evidence" value="ECO:0007669"/>
    <property type="project" value="UniProtKB-SubCell"/>
</dbReference>
<dbReference type="SMART" id="SM00179">
    <property type="entry name" value="EGF_CA"/>
    <property type="match status" value="1"/>
</dbReference>
<keyword evidence="12 14" id="KW-1015">Disulfide bond</keyword>
<comment type="caution">
    <text evidence="20">The sequence shown here is derived from an EMBL/GenBank/DDBJ whole genome shotgun (WGS) entry which is preliminary data.</text>
</comment>
<name>A0ABD1JJX7_9TELE</name>
<sequence>MPQIVLTLSFFLLLLQHSSADVFLQSQDANQVLKRTKRANSPFEEWRQGNMERECVEERCDREEAREIFENDEKTDEFWNVYFDGDACASQPCMHGGKCKDSIGKYVCFCPQEFDGYNCEFAIPQLCENENGGCDHFCNVVDGRVKCSCAKGYNLINDKQCHSDDPFKCGVVIKGTATETRTNFETIPDVDETILDTLEPQNSTTEFLQHNTTQNNDTYTPTVGGVVNVTSSPSTAEDYWTFDVYEDVVLPEQAGDTRVVGGKNCAAGDCPWQALLVNEEGMGFCGGTILNEYFILSAAHCMNTSKQITVVLGEIDMRKDEGREAKHEVELYITHRHYIPETYHNDIALIKLKTPIQFNRFILPACLPESDFAEQVLMRQAEGMISGFGRVREAGPQSYTLQKLTVPYVDRAKCIESSSFKISKHMFCAGYDKENMDACQGDSGGPHVTSYKDTWFVTGVVSWGEGCARSGKYGVYTQVSKFIHWLNDVMRKVMTLQSRPKRDTLPGVIYY</sequence>
<evidence type="ECO:0000313" key="21">
    <source>
        <dbReference type="Proteomes" id="UP001591681"/>
    </source>
</evidence>
<accession>A0ABD1JJX7</accession>
<dbReference type="SUPFAM" id="SSF57630">
    <property type="entry name" value="GLA-domain"/>
    <property type="match status" value="1"/>
</dbReference>
<dbReference type="Pfam" id="PF00008">
    <property type="entry name" value="EGF"/>
    <property type="match status" value="1"/>
</dbReference>
<dbReference type="InterPro" id="IPR035972">
    <property type="entry name" value="GLA-like_dom_SF"/>
</dbReference>
<evidence type="ECO:0000313" key="20">
    <source>
        <dbReference type="EMBL" id="KAL2087427.1"/>
    </source>
</evidence>
<dbReference type="SMART" id="SM00020">
    <property type="entry name" value="Tryp_SPc"/>
    <property type="match status" value="1"/>
</dbReference>
<evidence type="ECO:0000256" key="8">
    <source>
        <dbReference type="ARBA" id="ARBA00022729"/>
    </source>
</evidence>
<dbReference type="InterPro" id="IPR000294">
    <property type="entry name" value="GLA_domain"/>
</dbReference>
<dbReference type="FunFam" id="2.40.10.10:FF:000013">
    <property type="entry name" value="Coagulation factor X"/>
    <property type="match status" value="1"/>
</dbReference>
<dbReference type="CDD" id="cd00054">
    <property type="entry name" value="EGF_CA"/>
    <property type="match status" value="1"/>
</dbReference>
<dbReference type="InterPro" id="IPR033116">
    <property type="entry name" value="TRYPSIN_SER"/>
</dbReference>
<dbReference type="EMBL" id="JBHFQA010000014">
    <property type="protein sequence ID" value="KAL2087427.1"/>
    <property type="molecule type" value="Genomic_DNA"/>
</dbReference>
<comment type="caution">
    <text evidence="14">Lacks conserved residue(s) required for the propagation of feature annotation.</text>
</comment>
<keyword evidence="6 14" id="KW-0245">EGF-like domain</keyword>
<dbReference type="GO" id="GO:0006508">
    <property type="term" value="P:proteolysis"/>
    <property type="evidence" value="ECO:0007669"/>
    <property type="project" value="UniProtKB-KW"/>
</dbReference>
<dbReference type="FunFam" id="2.10.25.10:FF:000162">
    <property type="entry name" value="Coagulation factor X (Predicted)"/>
    <property type="match status" value="1"/>
</dbReference>
<dbReference type="PIRSF" id="PIRSF001143">
    <property type="entry name" value="Factor_X"/>
    <property type="match status" value="1"/>
</dbReference>
<dbReference type="PROSITE" id="PS50240">
    <property type="entry name" value="TRYPSIN_DOM"/>
    <property type="match status" value="1"/>
</dbReference>
<evidence type="ECO:0000256" key="14">
    <source>
        <dbReference type="PROSITE-ProRule" id="PRU00076"/>
    </source>
</evidence>
<evidence type="ECO:0000256" key="10">
    <source>
        <dbReference type="ARBA" id="ARBA00022801"/>
    </source>
</evidence>
<keyword evidence="5" id="KW-0964">Secreted</keyword>
<dbReference type="Pfam" id="PF14670">
    <property type="entry name" value="FXa_inhibition"/>
    <property type="match status" value="1"/>
</dbReference>
<dbReference type="InterPro" id="IPR001314">
    <property type="entry name" value="Peptidase_S1A"/>
</dbReference>
<dbReference type="PROSITE" id="PS00135">
    <property type="entry name" value="TRYPSIN_SER"/>
    <property type="match status" value="1"/>
</dbReference>
<dbReference type="PRINTS" id="PR00722">
    <property type="entry name" value="CHYMOTRYPSIN"/>
</dbReference>
<dbReference type="InterPro" id="IPR001881">
    <property type="entry name" value="EGF-like_Ca-bd_dom"/>
</dbReference>
<dbReference type="PROSITE" id="PS00011">
    <property type="entry name" value="GLA_1"/>
    <property type="match status" value="1"/>
</dbReference>
<feature type="domain" description="Peptidase S1" evidence="18">
    <location>
        <begin position="259"/>
        <end position="491"/>
    </location>
</feature>
<dbReference type="GO" id="GO:0004252">
    <property type="term" value="F:serine-type endopeptidase activity"/>
    <property type="evidence" value="ECO:0007669"/>
    <property type="project" value="UniProtKB-EC"/>
</dbReference>
<dbReference type="FunFam" id="4.10.740.10:FF:000001">
    <property type="entry name" value="vitamin K-dependent protein S"/>
    <property type="match status" value="1"/>
</dbReference>
<dbReference type="PANTHER" id="PTHR24278:SF28">
    <property type="entry name" value="COAGULATION FACTOR X"/>
    <property type="match status" value="1"/>
</dbReference>
<organism evidence="20 21">
    <name type="scientific">Coilia grayii</name>
    <name type="common">Gray's grenadier anchovy</name>
    <dbReference type="NCBI Taxonomy" id="363190"/>
    <lineage>
        <taxon>Eukaryota</taxon>
        <taxon>Metazoa</taxon>
        <taxon>Chordata</taxon>
        <taxon>Craniata</taxon>
        <taxon>Vertebrata</taxon>
        <taxon>Euteleostomi</taxon>
        <taxon>Actinopterygii</taxon>
        <taxon>Neopterygii</taxon>
        <taxon>Teleostei</taxon>
        <taxon>Clupei</taxon>
        <taxon>Clupeiformes</taxon>
        <taxon>Clupeoidei</taxon>
        <taxon>Engraulidae</taxon>
        <taxon>Coilinae</taxon>
        <taxon>Coilia</taxon>
    </lineage>
</organism>
<comment type="subcellular location">
    <subcellularLocation>
        <location evidence="2">Secreted</location>
    </subcellularLocation>
</comment>
<evidence type="ECO:0000256" key="1">
    <source>
        <dbReference type="ARBA" id="ARBA00001239"/>
    </source>
</evidence>
<keyword evidence="8 16" id="KW-0732">Signal</keyword>
<dbReference type="InterPro" id="IPR009003">
    <property type="entry name" value="Peptidase_S1_PA"/>
</dbReference>
<evidence type="ECO:0000256" key="12">
    <source>
        <dbReference type="ARBA" id="ARBA00023157"/>
    </source>
</evidence>
<evidence type="ECO:0000256" key="2">
    <source>
        <dbReference type="ARBA" id="ARBA00004613"/>
    </source>
</evidence>
<dbReference type="InterPro" id="IPR018114">
    <property type="entry name" value="TRYPSIN_HIS"/>
</dbReference>
<keyword evidence="4" id="KW-0301">Gamma-carboxyglutamic acid</keyword>
<reference evidence="20 21" key="1">
    <citation type="submission" date="2024-09" db="EMBL/GenBank/DDBJ databases">
        <title>A chromosome-level genome assembly of Gray's grenadier anchovy, Coilia grayii.</title>
        <authorList>
            <person name="Fu Z."/>
        </authorList>
    </citation>
    <scope>NUCLEOTIDE SEQUENCE [LARGE SCALE GENOMIC DNA]</scope>
    <source>
        <strain evidence="20">G4</strain>
        <tissue evidence="20">Muscle</tissue>
    </source>
</reference>
<dbReference type="PROSITE" id="PS50026">
    <property type="entry name" value="EGF_3"/>
    <property type="match status" value="1"/>
</dbReference>
<evidence type="ECO:0000259" key="17">
    <source>
        <dbReference type="PROSITE" id="PS50026"/>
    </source>
</evidence>
<dbReference type="InterPro" id="IPR050442">
    <property type="entry name" value="Peptidase_S1_coag_factors"/>
</dbReference>
<dbReference type="InterPro" id="IPR000742">
    <property type="entry name" value="EGF"/>
</dbReference>
<keyword evidence="7 15" id="KW-0645">Protease</keyword>
<feature type="chain" id="PRO_5044853263" description="coagulation factor Xa" evidence="16">
    <location>
        <begin position="21"/>
        <end position="511"/>
    </location>
</feature>
<proteinExistence type="predicted"/>
<keyword evidence="11" id="KW-0106">Calcium</keyword>
<dbReference type="PROSITE" id="PS50998">
    <property type="entry name" value="GLA_2"/>
    <property type="match status" value="1"/>
</dbReference>
<dbReference type="PROSITE" id="PS00022">
    <property type="entry name" value="EGF_1"/>
    <property type="match status" value="1"/>
</dbReference>
<dbReference type="CDD" id="cd00190">
    <property type="entry name" value="Tryp_SPc"/>
    <property type="match status" value="1"/>
</dbReference>
<evidence type="ECO:0000256" key="7">
    <source>
        <dbReference type="ARBA" id="ARBA00022670"/>
    </source>
</evidence>
<keyword evidence="10 15" id="KW-0378">Hydrolase</keyword>
<dbReference type="PRINTS" id="PR00001">
    <property type="entry name" value="GLABLOOD"/>
</dbReference>
<dbReference type="Pfam" id="PF00089">
    <property type="entry name" value="Trypsin"/>
    <property type="match status" value="1"/>
</dbReference>
<protein>
    <recommendedName>
        <fullName evidence="3">coagulation factor Xa</fullName>
        <ecNumber evidence="3">3.4.21.6</ecNumber>
    </recommendedName>
</protein>
<dbReference type="AlphaFoldDB" id="A0ABD1JJX7"/>
<feature type="domain" description="EGF-like" evidence="17">
    <location>
        <begin position="84"/>
        <end position="120"/>
    </location>
</feature>
<dbReference type="InterPro" id="IPR043504">
    <property type="entry name" value="Peptidase_S1_PA_chymotrypsin"/>
</dbReference>
<keyword evidence="13" id="KW-0325">Glycoprotein</keyword>
<dbReference type="Pfam" id="PF00594">
    <property type="entry name" value="Gla"/>
    <property type="match status" value="1"/>
</dbReference>
<dbReference type="SUPFAM" id="SSF50494">
    <property type="entry name" value="Trypsin-like serine proteases"/>
    <property type="match status" value="1"/>
</dbReference>
<evidence type="ECO:0000256" key="13">
    <source>
        <dbReference type="ARBA" id="ARBA00023180"/>
    </source>
</evidence>
<dbReference type="Gene3D" id="2.10.25.10">
    <property type="entry name" value="Laminin"/>
    <property type="match status" value="2"/>
</dbReference>